<dbReference type="InterPro" id="IPR038379">
    <property type="entry name" value="SecE_sf"/>
</dbReference>
<comment type="subcellular location">
    <subcellularLocation>
        <location evidence="9">Cell membrane</location>
        <topology evidence="9">Single-pass membrane protein</topology>
    </subcellularLocation>
    <subcellularLocation>
        <location evidence="1">Membrane</location>
    </subcellularLocation>
</comment>
<keyword evidence="7 9" id="KW-0811">Translocation</keyword>
<evidence type="ECO:0000256" key="2">
    <source>
        <dbReference type="ARBA" id="ARBA00022448"/>
    </source>
</evidence>
<dbReference type="EMBL" id="BAAAHE010000010">
    <property type="protein sequence ID" value="GAA0613246.1"/>
    <property type="molecule type" value="Genomic_DNA"/>
</dbReference>
<feature type="region of interest" description="Disordered" evidence="10">
    <location>
        <begin position="1"/>
        <end position="23"/>
    </location>
</feature>
<proteinExistence type="inferred from homology"/>
<evidence type="ECO:0000256" key="8">
    <source>
        <dbReference type="ARBA" id="ARBA00023136"/>
    </source>
</evidence>
<evidence type="ECO:0000313" key="12">
    <source>
        <dbReference type="Proteomes" id="UP001500957"/>
    </source>
</evidence>
<evidence type="ECO:0000256" key="9">
    <source>
        <dbReference type="HAMAP-Rule" id="MF_00422"/>
    </source>
</evidence>
<dbReference type="Gene3D" id="1.20.5.1030">
    <property type="entry name" value="Preprotein translocase secy subunit"/>
    <property type="match status" value="1"/>
</dbReference>
<dbReference type="NCBIfam" id="TIGR00964">
    <property type="entry name" value="secE_bact"/>
    <property type="match status" value="1"/>
</dbReference>
<evidence type="ECO:0000256" key="10">
    <source>
        <dbReference type="SAM" id="MobiDB-lite"/>
    </source>
</evidence>
<dbReference type="InterPro" id="IPR005807">
    <property type="entry name" value="SecE_bac"/>
</dbReference>
<dbReference type="PANTHER" id="PTHR33910">
    <property type="entry name" value="PROTEIN TRANSLOCASE SUBUNIT SECE"/>
    <property type="match status" value="1"/>
</dbReference>
<keyword evidence="5 9" id="KW-0653">Protein transport</keyword>
<dbReference type="PANTHER" id="PTHR33910:SF1">
    <property type="entry name" value="PROTEIN TRANSLOCASE SUBUNIT SECE"/>
    <property type="match status" value="1"/>
</dbReference>
<comment type="caution">
    <text evidence="11">The sequence shown here is derived from an EMBL/GenBank/DDBJ whole genome shotgun (WGS) entry which is preliminary data.</text>
</comment>
<gene>
    <name evidence="9 11" type="primary">secE</name>
    <name evidence="11" type="ORF">GCM10009547_13920</name>
</gene>
<keyword evidence="6 9" id="KW-1133">Transmembrane helix</keyword>
<accession>A0ABN1GK65</accession>
<evidence type="ECO:0000256" key="1">
    <source>
        <dbReference type="ARBA" id="ARBA00004370"/>
    </source>
</evidence>
<name>A0ABN1GK65_9ACTN</name>
<comment type="function">
    <text evidence="9">Essential subunit of the Sec protein translocation channel SecYEG. Clamps together the 2 halves of SecY. May contact the channel plug during translocation.</text>
</comment>
<evidence type="ECO:0000313" key="11">
    <source>
        <dbReference type="EMBL" id="GAA0613246.1"/>
    </source>
</evidence>
<dbReference type="RefSeq" id="WP_019875514.1">
    <property type="nucleotide sequence ID" value="NZ_BAAAHE010000010.1"/>
</dbReference>
<keyword evidence="3 9" id="KW-1003">Cell membrane</keyword>
<comment type="similarity">
    <text evidence="9">Belongs to the SecE/SEC61-gamma family.</text>
</comment>
<keyword evidence="4 9" id="KW-0812">Transmembrane</keyword>
<evidence type="ECO:0000256" key="6">
    <source>
        <dbReference type="ARBA" id="ARBA00022989"/>
    </source>
</evidence>
<reference evidence="11 12" key="1">
    <citation type="journal article" date="2019" name="Int. J. Syst. Evol. Microbiol.">
        <title>The Global Catalogue of Microorganisms (GCM) 10K type strain sequencing project: providing services to taxonomists for standard genome sequencing and annotation.</title>
        <authorList>
            <consortium name="The Broad Institute Genomics Platform"/>
            <consortium name="The Broad Institute Genome Sequencing Center for Infectious Disease"/>
            <person name="Wu L."/>
            <person name="Ma J."/>
        </authorList>
    </citation>
    <scope>NUCLEOTIDE SEQUENCE [LARGE SCALE GENOMIC DNA]</scope>
    <source>
        <strain evidence="11 12">JCM 10671</strain>
    </source>
</reference>
<keyword evidence="8 9" id="KW-0472">Membrane</keyword>
<keyword evidence="12" id="KW-1185">Reference proteome</keyword>
<dbReference type="Pfam" id="PF00584">
    <property type="entry name" value="SecE"/>
    <property type="match status" value="1"/>
</dbReference>
<feature type="transmembrane region" description="Helical" evidence="9">
    <location>
        <begin position="50"/>
        <end position="70"/>
    </location>
</feature>
<dbReference type="InterPro" id="IPR001901">
    <property type="entry name" value="Translocase_SecE/Sec61-g"/>
</dbReference>
<keyword evidence="2 9" id="KW-0813">Transport</keyword>
<organism evidence="11 12">
    <name type="scientific">Sporichthya brevicatena</name>
    <dbReference type="NCBI Taxonomy" id="171442"/>
    <lineage>
        <taxon>Bacteria</taxon>
        <taxon>Bacillati</taxon>
        <taxon>Actinomycetota</taxon>
        <taxon>Actinomycetes</taxon>
        <taxon>Sporichthyales</taxon>
        <taxon>Sporichthyaceae</taxon>
        <taxon>Sporichthya</taxon>
    </lineage>
</organism>
<sequence>MTETAEATPERPASDGGRGGLKRLPARTGLYYRQVVAELRKVIWPTRKELITYTAVVMVFVTIMIAYVSVLDLGFSKAVLKIFG</sequence>
<evidence type="ECO:0000256" key="7">
    <source>
        <dbReference type="ARBA" id="ARBA00023010"/>
    </source>
</evidence>
<comment type="subunit">
    <text evidence="9">Component of the Sec protein translocase complex. Heterotrimer consisting of SecY, SecE and SecG subunits. The heterotrimers can form oligomers, although 1 heterotrimer is thought to be able to translocate proteins. Interacts with the ribosome. Interacts with SecDF, and other proteins may be involved. Interacts with SecA.</text>
</comment>
<evidence type="ECO:0000256" key="3">
    <source>
        <dbReference type="ARBA" id="ARBA00022475"/>
    </source>
</evidence>
<evidence type="ECO:0000256" key="4">
    <source>
        <dbReference type="ARBA" id="ARBA00022692"/>
    </source>
</evidence>
<dbReference type="Proteomes" id="UP001500957">
    <property type="component" value="Unassembled WGS sequence"/>
</dbReference>
<evidence type="ECO:0000256" key="5">
    <source>
        <dbReference type="ARBA" id="ARBA00022927"/>
    </source>
</evidence>
<protein>
    <recommendedName>
        <fullName evidence="9">Protein translocase subunit SecE</fullName>
    </recommendedName>
</protein>
<dbReference type="HAMAP" id="MF_00422">
    <property type="entry name" value="SecE"/>
    <property type="match status" value="1"/>
</dbReference>